<dbReference type="InterPro" id="IPR014036">
    <property type="entry name" value="DeoR-like_C"/>
</dbReference>
<evidence type="ECO:0000313" key="5">
    <source>
        <dbReference type="Proteomes" id="UP000524462"/>
    </source>
</evidence>
<dbReference type="Pfam" id="PF00455">
    <property type="entry name" value="DeoRC"/>
    <property type="match status" value="1"/>
</dbReference>
<dbReference type="EMBL" id="JACEGE010000002">
    <property type="protein sequence ID" value="MBA2794979.1"/>
    <property type="molecule type" value="Genomic_DNA"/>
</dbReference>
<accession>A0A4U9YT18</accession>
<dbReference type="Gene3D" id="3.40.50.1360">
    <property type="match status" value="1"/>
</dbReference>
<feature type="coiled-coil region" evidence="3">
    <location>
        <begin position="12"/>
        <end position="76"/>
    </location>
</feature>
<dbReference type="InterPro" id="IPR036390">
    <property type="entry name" value="WH_DNA-bd_sf"/>
</dbReference>
<dbReference type="PANTHER" id="PTHR30363">
    <property type="entry name" value="HTH-TYPE TRANSCRIPTIONAL REGULATOR SRLR-RELATED"/>
    <property type="match status" value="1"/>
</dbReference>
<evidence type="ECO:0000256" key="3">
    <source>
        <dbReference type="SAM" id="Coils"/>
    </source>
</evidence>
<proteinExistence type="predicted"/>
<reference evidence="4 5" key="1">
    <citation type="submission" date="2020-07" db="EMBL/GenBank/DDBJ databases">
        <title>Molecular and genomic characterization of Streptococcus porcinus isolated from diseased swine in Brazil.</title>
        <authorList>
            <person name="Moreno L.Z."/>
            <person name="Matajira C.E.C."/>
            <person name="Poor A.P."/>
            <person name="Dutra M.C."/>
            <person name="Moreno A.M."/>
        </authorList>
    </citation>
    <scope>NUCLEOTIDE SEQUENCE [LARGE SCALE GENOMIC DNA]</scope>
    <source>
        <strain evidence="4 5">SP0816-2</strain>
    </source>
</reference>
<name>A0A4U9YT18_STRPO</name>
<dbReference type="Proteomes" id="UP000524462">
    <property type="component" value="Unassembled WGS sequence"/>
</dbReference>
<evidence type="ECO:0000313" key="4">
    <source>
        <dbReference type="EMBL" id="MBA2794979.1"/>
    </source>
</evidence>
<protein>
    <submittedName>
        <fullName evidence="4">DeoR/GlpR transcriptional regulator</fullName>
    </submittedName>
</protein>
<dbReference type="SUPFAM" id="SSF46785">
    <property type="entry name" value="Winged helix' DNA-binding domain"/>
    <property type="match status" value="1"/>
</dbReference>
<dbReference type="SMART" id="SM01134">
    <property type="entry name" value="DeoRC"/>
    <property type="match status" value="1"/>
</dbReference>
<dbReference type="InterPro" id="IPR037171">
    <property type="entry name" value="NagB/RpiA_transferase-like"/>
</dbReference>
<evidence type="ECO:0000256" key="2">
    <source>
        <dbReference type="ARBA" id="ARBA00023163"/>
    </source>
</evidence>
<sequence length="237" mass="26379">MERILIDSFVALEDLMQELDSSESTIRRDLDELEAEGKLHRVHGGAELFPSLQEELSNLEKSIKNSQSKQKLAKKASEFILDDDVIFIDAGTTTEFLISQLCQKNLTVVTNSIHHAAKLVDRNIKTIIIGGFVKQTTDASIGNVALEQIQQMNFDKAFLGMNGLDNFYLTTPDMEEAVIKRTIISNAKRSYVLADSSKIGYVSFVKVAPIEDACLITEVSKSILLAKIKEKTKVIEV</sequence>
<dbReference type="SMART" id="SM00420">
    <property type="entry name" value="HTH_DEOR"/>
    <property type="match status" value="1"/>
</dbReference>
<dbReference type="PANTHER" id="PTHR30363:SF56">
    <property type="entry name" value="TRANSCRIPTIONAL REGULATOR, DEOR FAMILY"/>
    <property type="match status" value="1"/>
</dbReference>
<dbReference type="InterPro" id="IPR036388">
    <property type="entry name" value="WH-like_DNA-bd_sf"/>
</dbReference>
<dbReference type="PROSITE" id="PS51000">
    <property type="entry name" value="HTH_DEOR_2"/>
    <property type="match status" value="1"/>
</dbReference>
<evidence type="ECO:0000256" key="1">
    <source>
        <dbReference type="ARBA" id="ARBA00023015"/>
    </source>
</evidence>
<dbReference type="PRINTS" id="PR00037">
    <property type="entry name" value="HTHLACR"/>
</dbReference>
<dbReference type="Pfam" id="PF08220">
    <property type="entry name" value="HTH_DeoR"/>
    <property type="match status" value="1"/>
</dbReference>
<dbReference type="Gene3D" id="1.10.10.10">
    <property type="entry name" value="Winged helix-like DNA-binding domain superfamily/Winged helix DNA-binding domain"/>
    <property type="match status" value="1"/>
</dbReference>
<keyword evidence="2" id="KW-0804">Transcription</keyword>
<dbReference type="InterPro" id="IPR050313">
    <property type="entry name" value="Carb_Metab_HTH_regulators"/>
</dbReference>
<keyword evidence="1" id="KW-0805">Transcription regulation</keyword>
<gene>
    <name evidence="4" type="ORF">H1B29_00505</name>
</gene>
<dbReference type="AlphaFoldDB" id="A0A4U9YT18"/>
<dbReference type="InterPro" id="IPR001034">
    <property type="entry name" value="DeoR_HTH"/>
</dbReference>
<comment type="caution">
    <text evidence="4">The sequence shown here is derived from an EMBL/GenBank/DDBJ whole genome shotgun (WGS) entry which is preliminary data.</text>
</comment>
<dbReference type="SUPFAM" id="SSF100950">
    <property type="entry name" value="NagB/RpiA/CoA transferase-like"/>
    <property type="match status" value="1"/>
</dbReference>
<dbReference type="GO" id="GO:0003700">
    <property type="term" value="F:DNA-binding transcription factor activity"/>
    <property type="evidence" value="ECO:0007669"/>
    <property type="project" value="InterPro"/>
</dbReference>
<keyword evidence="3" id="KW-0175">Coiled coil</keyword>
<organism evidence="4 5">
    <name type="scientific">Streptococcus porcinus</name>
    <dbReference type="NCBI Taxonomy" id="1340"/>
    <lineage>
        <taxon>Bacteria</taxon>
        <taxon>Bacillati</taxon>
        <taxon>Bacillota</taxon>
        <taxon>Bacilli</taxon>
        <taxon>Lactobacillales</taxon>
        <taxon>Streptococcaceae</taxon>
        <taxon>Streptococcus</taxon>
    </lineage>
</organism>